<dbReference type="Gene3D" id="3.40.50.1980">
    <property type="entry name" value="Nitrogenase molybdenum iron protein domain"/>
    <property type="match status" value="2"/>
</dbReference>
<comment type="caution">
    <text evidence="4">The sequence shown here is derived from an EMBL/GenBank/DDBJ whole genome shotgun (WGS) entry which is preliminary data.</text>
</comment>
<proteinExistence type="inferred from homology"/>
<dbReference type="Proteomes" id="UP000195043">
    <property type="component" value="Unassembled WGS sequence"/>
</dbReference>
<dbReference type="PROSITE" id="PS51257">
    <property type="entry name" value="PROKAR_LIPOPROTEIN"/>
    <property type="match status" value="1"/>
</dbReference>
<feature type="chain" id="PRO_5039127923" description="Fe/B12 periplasmic-binding domain-containing protein" evidence="2">
    <location>
        <begin position="22"/>
        <end position="337"/>
    </location>
</feature>
<dbReference type="InterPro" id="IPR050902">
    <property type="entry name" value="ABC_Transporter_SBP"/>
</dbReference>
<dbReference type="PANTHER" id="PTHR30535">
    <property type="entry name" value="VITAMIN B12-BINDING PROTEIN"/>
    <property type="match status" value="1"/>
</dbReference>
<dbReference type="PROSITE" id="PS50983">
    <property type="entry name" value="FE_B12_PBP"/>
    <property type="match status" value="1"/>
</dbReference>
<dbReference type="PANTHER" id="PTHR30535:SF7">
    <property type="entry name" value="IRON(III) DICITRATE-BINDING PROTEIN"/>
    <property type="match status" value="1"/>
</dbReference>
<dbReference type="RefSeq" id="WP_086275785.1">
    <property type="nucleotide sequence ID" value="NZ_NGKU01000001.1"/>
</dbReference>
<dbReference type="OrthoDB" id="356537at2"/>
<protein>
    <recommendedName>
        <fullName evidence="3">Fe/B12 periplasmic-binding domain-containing protein</fullName>
    </recommendedName>
</protein>
<feature type="domain" description="Fe/B12 periplasmic-binding" evidence="3">
    <location>
        <begin position="68"/>
        <end position="337"/>
    </location>
</feature>
<feature type="signal peptide" evidence="2">
    <location>
        <begin position="1"/>
        <end position="21"/>
    </location>
</feature>
<dbReference type="SUPFAM" id="SSF53807">
    <property type="entry name" value="Helical backbone' metal receptor"/>
    <property type="match status" value="1"/>
</dbReference>
<dbReference type="InterPro" id="IPR002491">
    <property type="entry name" value="ABC_transptr_periplasmic_BD"/>
</dbReference>
<sequence>MNKWGKMIGLGLVLVTLSACSSGDSETTAASSSAVESTYPLTISNYAKAEGGSEWSAKDQTFTEAPKKVLANSQPAAELLLHLGLKDRIAGVGATFGAADESVAAEYAELNNLGSDYISKETALSVDPDMIYGRGGLFDNQDWGVGTVDSLNEMGIPTYVQETSVTGATFDSVYKDIENLGKIFDVPEAAAAFEQELKDRQAVLEDKVADKDVQTFAHLFMSDPSEVSVYAAQDESFFNSNFEMIKLDNVFKDYSGEVSVETLIETDPDILIVGDWSTIEGSVSGDEIIKGLYENEKLSSMKAIKNKQVYALDYNYLFGYGYQALTGLEQLVDEMAQ</sequence>
<comment type="similarity">
    <text evidence="1">Belongs to the bacterial solute-binding protein 8 family.</text>
</comment>
<dbReference type="Pfam" id="PF01497">
    <property type="entry name" value="Peripla_BP_2"/>
    <property type="match status" value="1"/>
</dbReference>
<evidence type="ECO:0000256" key="2">
    <source>
        <dbReference type="SAM" id="SignalP"/>
    </source>
</evidence>
<dbReference type="EMBL" id="NGKU01000001">
    <property type="protein sequence ID" value="OTN77796.1"/>
    <property type="molecule type" value="Genomic_DNA"/>
</dbReference>
<evidence type="ECO:0000256" key="1">
    <source>
        <dbReference type="ARBA" id="ARBA00008814"/>
    </source>
</evidence>
<keyword evidence="5" id="KW-1185">Reference proteome</keyword>
<evidence type="ECO:0000313" key="5">
    <source>
        <dbReference type="Proteomes" id="UP000195043"/>
    </source>
</evidence>
<accession>A0A242A9T1</accession>
<organism evidence="4 5">
    <name type="scientific">Candidatus Enterococcus testudinis</name>
    <dbReference type="NCBI Taxonomy" id="1834191"/>
    <lineage>
        <taxon>Bacteria</taxon>
        <taxon>Bacillati</taxon>
        <taxon>Bacillota</taxon>
        <taxon>Bacilli</taxon>
        <taxon>Lactobacillales</taxon>
        <taxon>Enterococcaceae</taxon>
        <taxon>Enterococcus</taxon>
    </lineage>
</organism>
<evidence type="ECO:0000313" key="4">
    <source>
        <dbReference type="EMBL" id="OTN77796.1"/>
    </source>
</evidence>
<gene>
    <name evidence="4" type="ORF">A5886_002897</name>
</gene>
<keyword evidence="2" id="KW-0732">Signal</keyword>
<reference evidence="4 5" key="1">
    <citation type="submission" date="2017-05" db="EMBL/GenBank/DDBJ databases">
        <title>The Genome Sequence of Enterococcus sp. 8G7_MSG3316.</title>
        <authorList>
            <consortium name="The Broad Institute Genomics Platform"/>
            <consortium name="The Broad Institute Genomic Center for Infectious Diseases"/>
            <person name="Earl A."/>
            <person name="Manson A."/>
            <person name="Schwartman J."/>
            <person name="Gilmore M."/>
            <person name="Abouelleil A."/>
            <person name="Cao P."/>
            <person name="Chapman S."/>
            <person name="Cusick C."/>
            <person name="Shea T."/>
            <person name="Young S."/>
            <person name="Neafsey D."/>
            <person name="Nusbaum C."/>
            <person name="Birren B."/>
        </authorList>
    </citation>
    <scope>NUCLEOTIDE SEQUENCE [LARGE SCALE GENOMIC DNA]</scope>
    <source>
        <strain evidence="4 5">8G7_MSG3316</strain>
    </source>
</reference>
<name>A0A242A9T1_9ENTE</name>
<dbReference type="AlphaFoldDB" id="A0A242A9T1"/>
<dbReference type="STRING" id="1834191.A5886_002897"/>
<evidence type="ECO:0000259" key="3">
    <source>
        <dbReference type="PROSITE" id="PS50983"/>
    </source>
</evidence>